<keyword evidence="6" id="KW-0119">Carbohydrate metabolism</keyword>
<dbReference type="CDD" id="cd00063">
    <property type="entry name" value="FN3"/>
    <property type="match status" value="1"/>
</dbReference>
<dbReference type="InterPro" id="IPR014755">
    <property type="entry name" value="Cu-Rt/internalin_Ig-like"/>
</dbReference>
<keyword evidence="2" id="KW-0964">Secreted</keyword>
<organism evidence="10 11">
    <name type="scientific">Nonomuraea turkmeniaca</name>
    <dbReference type="NCBI Taxonomy" id="103838"/>
    <lineage>
        <taxon>Bacteria</taxon>
        <taxon>Bacillati</taxon>
        <taxon>Actinomycetota</taxon>
        <taxon>Actinomycetes</taxon>
        <taxon>Streptosporangiales</taxon>
        <taxon>Streptosporangiaceae</taxon>
        <taxon>Nonomuraea</taxon>
    </lineage>
</organism>
<keyword evidence="11" id="KW-1185">Reference proteome</keyword>
<dbReference type="Gene3D" id="2.60.120.200">
    <property type="match status" value="2"/>
</dbReference>
<dbReference type="PANTHER" id="PTHR42535:SF2">
    <property type="entry name" value="CHROMOSOME UNDETERMINED SCAFFOLD_146, WHOLE GENOME SHOTGUN SEQUENCE"/>
    <property type="match status" value="1"/>
</dbReference>
<feature type="compositionally biased region" description="Basic and acidic residues" evidence="7">
    <location>
        <begin position="554"/>
        <end position="565"/>
    </location>
</feature>
<feature type="region of interest" description="Disordered" evidence="7">
    <location>
        <begin position="244"/>
        <end position="266"/>
    </location>
</feature>
<evidence type="ECO:0000256" key="6">
    <source>
        <dbReference type="ARBA" id="ARBA00023326"/>
    </source>
</evidence>
<dbReference type="InterPro" id="IPR013320">
    <property type="entry name" value="ConA-like_dom_sf"/>
</dbReference>
<dbReference type="SMART" id="SM00060">
    <property type="entry name" value="FN3"/>
    <property type="match status" value="1"/>
</dbReference>
<evidence type="ECO:0000313" key="10">
    <source>
        <dbReference type="EMBL" id="TMR10297.1"/>
    </source>
</evidence>
<evidence type="ECO:0000256" key="3">
    <source>
        <dbReference type="ARBA" id="ARBA00022729"/>
    </source>
</evidence>
<dbReference type="InterPro" id="IPR003961">
    <property type="entry name" value="FN3_dom"/>
</dbReference>
<accession>A0A5S4F2G6</accession>
<feature type="chain" id="PRO_5024441329" evidence="8">
    <location>
        <begin position="25"/>
        <end position="1832"/>
    </location>
</feature>
<feature type="compositionally biased region" description="Polar residues" evidence="7">
    <location>
        <begin position="1109"/>
        <end position="1119"/>
    </location>
</feature>
<dbReference type="InterPro" id="IPR013783">
    <property type="entry name" value="Ig-like_fold"/>
</dbReference>
<evidence type="ECO:0000256" key="7">
    <source>
        <dbReference type="SAM" id="MobiDB-lite"/>
    </source>
</evidence>
<evidence type="ECO:0000256" key="4">
    <source>
        <dbReference type="ARBA" id="ARBA00023157"/>
    </source>
</evidence>
<dbReference type="Gene3D" id="2.60.40.10">
    <property type="entry name" value="Immunoglobulins"/>
    <property type="match status" value="1"/>
</dbReference>
<dbReference type="Gene3D" id="2.60.40.1220">
    <property type="match status" value="2"/>
</dbReference>
<keyword evidence="4" id="KW-1015">Disulfide bond</keyword>
<proteinExistence type="predicted"/>
<dbReference type="PROSITE" id="PS50853">
    <property type="entry name" value="FN3"/>
    <property type="match status" value="1"/>
</dbReference>
<dbReference type="InterPro" id="IPR029476">
    <property type="entry name" value="DNase_NucA_NucB"/>
</dbReference>
<dbReference type="Pfam" id="PF24517">
    <property type="entry name" value="CBM96"/>
    <property type="match status" value="1"/>
</dbReference>
<dbReference type="Pfam" id="PF13385">
    <property type="entry name" value="Laminin_G_3"/>
    <property type="match status" value="2"/>
</dbReference>
<dbReference type="InterPro" id="IPR036116">
    <property type="entry name" value="FN3_sf"/>
</dbReference>
<protein>
    <submittedName>
        <fullName evidence="10">DNRLRE domain-containing protein</fullName>
    </submittedName>
</protein>
<evidence type="ECO:0000256" key="5">
    <source>
        <dbReference type="ARBA" id="ARBA00023295"/>
    </source>
</evidence>
<feature type="compositionally biased region" description="Low complexity" evidence="7">
    <location>
        <begin position="1120"/>
        <end position="1132"/>
    </location>
</feature>
<sequence length="1832" mass="194396">MRRRAALTAALALPLSLMGAPATAHSPAPSPSPTSTSAAPSGAAADSALRAAWDKATKSGKPVEVPSKFTETMKVWANPDGKNMRAELYTRPVQLKNPVNGVWEPIDTRIITQNGKLQAARVKTSLTFGGRGAKHLVTANGKKGTSGLNVPQALPEPKISGSTITYPDAVAPGADLVVVAQADGFIFQVVFRHKPAGAVTVRLPLTLPDGAEFGKTPEGLPQLKDAKGKAAAAPVVLTAMDAKVEASPDEGRSSPVTARVETSGETPELVFTPDEKFLADPAVTYPVTIAAASEWFGGGVPTDAWVNKNNPSSNNAAAGWLRAGTTSTSADIARVYLKFNTDAPELEGATVLDADLWMWNYKSGGPNGQLCGDPLGAGIAAARVTSSWNTSSLSWSNQPSASSTMEGGNKAGYNYEADPGTWCAKEETLLHQVNAMARAWIEQDEPNHGLVLRALPETASINWRQYYSSEYSGDPYPGYRHPPTLIVEYTPAPATTEAVYYSYEGEELTQQPTYEQAVAMRAQTYPDGPAPSSVTYEQLQTLAETPSSVPTRVRSHDLPQEHPNPEPDTTAPEVGMTTPPADATAVATNVRIAAYFTEAISNAAIEVKNAQGDVVAGNPAVDEDTFALTFAPNAPLTAGTTYNVAITGATDASGNVMEPYSWSFTTGGEPDSGPPTVTETVPAPNAANVSTDTMVKVTFSEAVTGPQVTVKDAAGATVQGVLEAPSGDKEWIFKPFSKLADETAYEVEVAEAKDAAGNVMASHTWSFTTGTTAPPPTPGLVAAYGMNEGSGSSVTDASGRNNTGTTASATWGNGKYGKALSFNGSSSMVTVAHAASLRLTTGMTLSAWVNPTTVTGTPWKSVVTKELSADGASYALYAANGSALPSGWVQTAPETPTTAEGLSPLPVNSWSHLALTYDGAALRLFINGQQVDQTAMSGSLHDDGSPLRIGGNTVWREYFSGLIDEVRIYNRAQTATEIQTDMTTPIGQTAPPDTQAPTAPGSLAATGGTGSAQLTWTASTDNVGVDGYRIHRSTTPGFTPSAVNQVGSSPTTTFTDAGLAAGTYYYRVRAADAAGNLGPSSNEVPATVTAPPTNPGLVAAYGMEEGTGTTVGDSSGQNNTGAATDTTWTTTGKHGKALSFNGTTSWVTVPHAESLRLKNALTYSAWVKPATVDGWRTVLMKEKANGAAYGLYASVGDVPLGWLENAAGSKSVVGDDPLPLNQWSHLAVTYNGTIITLYLNGTQIDQTPMTGDLADDSGVLRLGGNNVWEEEFFSGAIDEVRIYNRVQTAAEIQTDMNTPVGAAANTAAQQRRGNATADPASQVERLGVDGSPMVEGVTTATTLTPRLTVWLPAGHHGAETVEIEVARRPAKSVKAGQVSVNTRFIWSGRAAAEPGDSRVTLRVPKGRLQDGDKVRWRARMTTGGTNGVWSTWQNLVIDDSAQGMAARRAATSAAAVEPPEFSVGHLTAEDCESDRGPGGVYIWKDVPFPFTWCYTHWYGVAYYSKVWDAASGKYVKVPVGWAQFRGSTVINTRIGRQNNDEAWDDPSRKSRDIDVWMKINHLRKTGNTQNATIRTYVKLAGSPSSSQCQPLTAIERQSSLQDWEGDKYAHFTIRSNKGSIGPDYLGTCTISPFIEAASPIADEDFAQFNDPMQIACDTERDNTTYVGGCVFQKASRILQYETTARHGAVAMHIKDAFYNPGARGLAPVNANKVVPGNFMAPRGSAQGKPLHRTTQADVLNETQSVRRRVCATLTFYVAHECDEYPFRSTWEGAGRVYKTRVLTDNYSLKYVLHSANESAGTSLRFFYNRYRILNGTPFWVMITTNDEAVTGP</sequence>
<dbReference type="SMART" id="SM00560">
    <property type="entry name" value="LamGL"/>
    <property type="match status" value="2"/>
</dbReference>
<feature type="signal peptide" evidence="8">
    <location>
        <begin position="1"/>
        <end position="24"/>
    </location>
</feature>
<feature type="compositionally biased region" description="Low complexity" evidence="7">
    <location>
        <begin position="988"/>
        <end position="1011"/>
    </location>
</feature>
<dbReference type="InterPro" id="IPR006558">
    <property type="entry name" value="LamG-like"/>
</dbReference>
<dbReference type="GO" id="GO:0000272">
    <property type="term" value="P:polysaccharide catabolic process"/>
    <property type="evidence" value="ECO:0007669"/>
    <property type="project" value="UniProtKB-KW"/>
</dbReference>
<dbReference type="NCBIfam" id="NF033679">
    <property type="entry name" value="DNRLRE_dom"/>
    <property type="match status" value="1"/>
</dbReference>
<dbReference type="Pfam" id="PF13205">
    <property type="entry name" value="Big_5"/>
    <property type="match status" value="2"/>
</dbReference>
<feature type="region of interest" description="Disordered" evidence="7">
    <location>
        <begin position="1109"/>
        <end position="1133"/>
    </location>
</feature>
<comment type="subcellular location">
    <subcellularLocation>
        <location evidence="1">Secreted</location>
    </subcellularLocation>
</comment>
<dbReference type="Proteomes" id="UP000309128">
    <property type="component" value="Unassembled WGS sequence"/>
</dbReference>
<evidence type="ECO:0000259" key="9">
    <source>
        <dbReference type="PROSITE" id="PS50853"/>
    </source>
</evidence>
<evidence type="ECO:0000256" key="8">
    <source>
        <dbReference type="SAM" id="SignalP"/>
    </source>
</evidence>
<feature type="region of interest" description="Disordered" evidence="7">
    <location>
        <begin position="21"/>
        <end position="46"/>
    </location>
</feature>
<dbReference type="Pfam" id="PF14040">
    <property type="entry name" value="DNase_NucA_NucB"/>
    <property type="match status" value="1"/>
</dbReference>
<reference evidence="10 11" key="1">
    <citation type="submission" date="2019-05" db="EMBL/GenBank/DDBJ databases">
        <title>Draft genome sequence of Nonomuraea turkmeniaca DSM 43926.</title>
        <authorList>
            <person name="Saricaoglu S."/>
            <person name="Isik K."/>
        </authorList>
    </citation>
    <scope>NUCLEOTIDE SEQUENCE [LARGE SCALE GENOMIC DNA]</scope>
    <source>
        <strain evidence="10 11">DSM 43926</strain>
    </source>
</reference>
<dbReference type="SUPFAM" id="SSF49899">
    <property type="entry name" value="Concanavalin A-like lectins/glucanases"/>
    <property type="match status" value="2"/>
</dbReference>
<feature type="domain" description="Fibronectin type-III" evidence="9">
    <location>
        <begin position="996"/>
        <end position="1092"/>
    </location>
</feature>
<gene>
    <name evidence="10" type="ORF">ETD86_40215</name>
</gene>
<dbReference type="OrthoDB" id="3543639at2"/>
<dbReference type="RefSeq" id="WP_138671874.1">
    <property type="nucleotide sequence ID" value="NZ_VCKY01000197.1"/>
</dbReference>
<evidence type="ECO:0000313" key="11">
    <source>
        <dbReference type="Proteomes" id="UP000309128"/>
    </source>
</evidence>
<evidence type="ECO:0000256" key="1">
    <source>
        <dbReference type="ARBA" id="ARBA00004613"/>
    </source>
</evidence>
<evidence type="ECO:0000256" key="2">
    <source>
        <dbReference type="ARBA" id="ARBA00022525"/>
    </source>
</evidence>
<dbReference type="InterPro" id="IPR032812">
    <property type="entry name" value="SbsA_Ig"/>
</dbReference>
<dbReference type="EMBL" id="VCKY01000197">
    <property type="protein sequence ID" value="TMR10297.1"/>
    <property type="molecule type" value="Genomic_DNA"/>
</dbReference>
<comment type="caution">
    <text evidence="10">The sequence shown here is derived from an EMBL/GenBank/DDBJ whole genome shotgun (WGS) entry which is preliminary data.</text>
</comment>
<feature type="region of interest" description="Disordered" evidence="7">
    <location>
        <begin position="543"/>
        <end position="575"/>
    </location>
</feature>
<dbReference type="PANTHER" id="PTHR42535">
    <property type="entry name" value="OOKINETE PROTEIN, PUTATIVE-RELATED"/>
    <property type="match status" value="1"/>
</dbReference>
<keyword evidence="3 8" id="KW-0732">Signal</keyword>
<dbReference type="GO" id="GO:0016798">
    <property type="term" value="F:hydrolase activity, acting on glycosyl bonds"/>
    <property type="evidence" value="ECO:0007669"/>
    <property type="project" value="UniProtKB-KW"/>
</dbReference>
<dbReference type="InterPro" id="IPR055372">
    <property type="entry name" value="CBM96"/>
</dbReference>
<keyword evidence="5" id="KW-0378">Hydrolase</keyword>
<keyword evidence="6" id="KW-0624">Polysaccharide degradation</keyword>
<dbReference type="SUPFAM" id="SSF49265">
    <property type="entry name" value="Fibronectin type III"/>
    <property type="match status" value="1"/>
</dbReference>
<feature type="region of interest" description="Disordered" evidence="7">
    <location>
        <begin position="981"/>
        <end position="1011"/>
    </location>
</feature>
<keyword evidence="5" id="KW-0326">Glycosidase</keyword>
<name>A0A5S4F2G6_9ACTN</name>